<evidence type="ECO:0000313" key="2">
    <source>
        <dbReference type="EMBL" id="ELQ40454.1"/>
    </source>
</evidence>
<feature type="chain" id="PRO_5041671553" evidence="1">
    <location>
        <begin position="21"/>
        <end position="32"/>
    </location>
</feature>
<keyword evidence="1" id="KW-0732">Signal</keyword>
<feature type="non-terminal residue" evidence="2">
    <location>
        <position position="32"/>
    </location>
</feature>
<protein>
    <submittedName>
        <fullName evidence="2">Uncharacterized protein</fullName>
    </submittedName>
</protein>
<gene>
    <name evidence="2" type="ORF">OOU_Y34scaffold00434g1</name>
</gene>
<organism evidence="2">
    <name type="scientific">Pyricularia oryzae (strain Y34)</name>
    <name type="common">Rice blast fungus</name>
    <name type="synonym">Magnaporthe oryzae</name>
    <dbReference type="NCBI Taxonomy" id="1143189"/>
    <lineage>
        <taxon>Eukaryota</taxon>
        <taxon>Fungi</taxon>
        <taxon>Dikarya</taxon>
        <taxon>Ascomycota</taxon>
        <taxon>Pezizomycotina</taxon>
        <taxon>Sordariomycetes</taxon>
        <taxon>Sordariomycetidae</taxon>
        <taxon>Magnaporthales</taxon>
        <taxon>Pyriculariaceae</taxon>
        <taxon>Pyricularia</taxon>
    </lineage>
</organism>
<dbReference type="AlphaFoldDB" id="A0AA97P1Z8"/>
<evidence type="ECO:0000256" key="1">
    <source>
        <dbReference type="SAM" id="SignalP"/>
    </source>
</evidence>
<dbReference type="Proteomes" id="UP000011086">
    <property type="component" value="Unassembled WGS sequence"/>
</dbReference>
<accession>A0AA97P1Z8</accession>
<dbReference type="EMBL" id="JH792957">
    <property type="protein sequence ID" value="ELQ40454.1"/>
    <property type="molecule type" value="Genomic_DNA"/>
</dbReference>
<sequence length="32" mass="3213">MKFSTILSTFALASVSAAAAVDLNMGQEGPPS</sequence>
<name>A0AA97P1Z8_PYRO3</name>
<feature type="signal peptide" evidence="1">
    <location>
        <begin position="1"/>
        <end position="20"/>
    </location>
</feature>
<reference evidence="2" key="1">
    <citation type="journal article" date="2012" name="PLoS Genet.">
        <title>Comparative analysis of the genomes of two field isolates of the rice blast fungus Magnaporthe oryzae.</title>
        <authorList>
            <person name="Xue M."/>
            <person name="Yang J."/>
            <person name="Li Z."/>
            <person name="Hu S."/>
            <person name="Yao N."/>
            <person name="Dean R.A."/>
            <person name="Zhao W."/>
            <person name="Shen M."/>
            <person name="Zhang H."/>
            <person name="Li C."/>
            <person name="Liu L."/>
            <person name="Cao L."/>
            <person name="Xu X."/>
            <person name="Xing Y."/>
            <person name="Hsiang T."/>
            <person name="Zhang Z."/>
            <person name="Xu J.R."/>
            <person name="Peng Y.L."/>
        </authorList>
    </citation>
    <scope>NUCLEOTIDE SEQUENCE</scope>
    <source>
        <strain evidence="2">Y34</strain>
    </source>
</reference>
<proteinExistence type="predicted"/>